<evidence type="ECO:0000259" key="1">
    <source>
        <dbReference type="PROSITE" id="PS50042"/>
    </source>
</evidence>
<reference evidence="3" key="2">
    <citation type="journal article" date="2007" name="PLoS Biol.">
        <title>Survey sequencing and comparative analysis of the elephant shark (Callorhinchus milii) genome.</title>
        <authorList>
            <person name="Venkatesh B."/>
            <person name="Kirkness E.F."/>
            <person name="Loh Y.H."/>
            <person name="Halpern A.L."/>
            <person name="Lee A.P."/>
            <person name="Johnson J."/>
            <person name="Dandona N."/>
            <person name="Viswanathan L.D."/>
            <person name="Tay A."/>
            <person name="Venter J.C."/>
            <person name="Strausberg R.L."/>
            <person name="Brenner S."/>
        </authorList>
    </citation>
    <scope>NUCLEOTIDE SEQUENCE [LARGE SCALE GENOMIC DNA]</scope>
</reference>
<dbReference type="AlphaFoldDB" id="A0A4W3HUF2"/>
<dbReference type="PANTHER" id="PTHR23011:SF32">
    <property type="entry name" value="CYCLIC NUCLEOTIDE-BINDING DOMAIN-CONTAINING PROTEIN 1"/>
    <property type="match status" value="1"/>
</dbReference>
<name>A0A4W3HUF2_CALMI</name>
<dbReference type="Gene3D" id="2.60.120.10">
    <property type="entry name" value="Jelly Rolls"/>
    <property type="match status" value="2"/>
</dbReference>
<feature type="domain" description="Cyclic nucleotide-binding" evidence="1">
    <location>
        <begin position="164"/>
        <end position="278"/>
    </location>
</feature>
<keyword evidence="3" id="KW-1185">Reference proteome</keyword>
<dbReference type="GeneTree" id="ENSGT00390000001688"/>
<dbReference type="PANTHER" id="PTHR23011">
    <property type="entry name" value="CYCLIC NUCLEOTIDE-BINDING DOMAIN CONTAINING PROTEIN"/>
    <property type="match status" value="1"/>
</dbReference>
<evidence type="ECO:0000313" key="2">
    <source>
        <dbReference type="Ensembl" id="ENSCMIP00000019931.1"/>
    </source>
</evidence>
<evidence type="ECO:0000313" key="3">
    <source>
        <dbReference type="Proteomes" id="UP000314986"/>
    </source>
</evidence>
<reference evidence="3" key="3">
    <citation type="journal article" date="2014" name="Nature">
        <title>Elephant shark genome provides unique insights into gnathostome evolution.</title>
        <authorList>
            <consortium name="International Elephant Shark Genome Sequencing Consortium"/>
            <person name="Venkatesh B."/>
            <person name="Lee A.P."/>
            <person name="Ravi V."/>
            <person name="Maurya A.K."/>
            <person name="Lian M.M."/>
            <person name="Swann J.B."/>
            <person name="Ohta Y."/>
            <person name="Flajnik M.F."/>
            <person name="Sutoh Y."/>
            <person name="Kasahara M."/>
            <person name="Hoon S."/>
            <person name="Gangu V."/>
            <person name="Roy S.W."/>
            <person name="Irimia M."/>
            <person name="Korzh V."/>
            <person name="Kondrychyn I."/>
            <person name="Lim Z.W."/>
            <person name="Tay B.H."/>
            <person name="Tohari S."/>
            <person name="Kong K.W."/>
            <person name="Ho S."/>
            <person name="Lorente-Galdos B."/>
            <person name="Quilez J."/>
            <person name="Marques-Bonet T."/>
            <person name="Raney B.J."/>
            <person name="Ingham P.W."/>
            <person name="Tay A."/>
            <person name="Hillier L.W."/>
            <person name="Minx P."/>
            <person name="Boehm T."/>
            <person name="Wilson R.K."/>
            <person name="Brenner S."/>
            <person name="Warren W.C."/>
        </authorList>
    </citation>
    <scope>NUCLEOTIDE SEQUENCE [LARGE SCALE GENOMIC DNA]</scope>
</reference>
<dbReference type="Proteomes" id="UP000314986">
    <property type="component" value="Unassembled WGS sequence"/>
</dbReference>
<reference evidence="3" key="1">
    <citation type="journal article" date="2006" name="Science">
        <title>Ancient noncoding elements conserved in the human genome.</title>
        <authorList>
            <person name="Venkatesh B."/>
            <person name="Kirkness E.F."/>
            <person name="Loh Y.H."/>
            <person name="Halpern A.L."/>
            <person name="Lee A.P."/>
            <person name="Johnson J."/>
            <person name="Dandona N."/>
            <person name="Viswanathan L.D."/>
            <person name="Tay A."/>
            <person name="Venter J.C."/>
            <person name="Strausberg R.L."/>
            <person name="Brenner S."/>
        </authorList>
    </citation>
    <scope>NUCLEOTIDE SEQUENCE [LARGE SCALE GENOMIC DNA]</scope>
</reference>
<accession>A0A4W3HUF2</accession>
<proteinExistence type="predicted"/>
<dbReference type="Ensembl" id="ENSCMIT00000020303.1">
    <property type="protein sequence ID" value="ENSCMIP00000019931.1"/>
    <property type="gene ID" value="ENSCMIG00000009250.1"/>
</dbReference>
<dbReference type="CDD" id="cd00038">
    <property type="entry name" value="CAP_ED"/>
    <property type="match status" value="1"/>
</dbReference>
<sequence length="353" mass="40639">MEKKSSIERTYAERQAVCRLLKIFPDIVLQLSDEELKSISSTVSLEIWEKGFVVFGNQGLHVILKGSARPQSLPYKKMLDDSLDFESTADPEMDPSQILLSVGSCFGTLEPIPNLDVSSSVLSVITESYCQMLKISVREYRRIKEEIILHDKIRKKELIQSCPFYAQWPKLSTNKLVAIMEWRKYPAGYVLVKEGEISSFAGYIMSGECHILRSIEVIVKRPLGKTVNETKHVIMGKLEKNESFGEISIIQQEPFTCTVVTGTDVELGVISDSALLELDEVNQMLLQQTAELTFGKLNQEEINQKYIHQEKQREWLKFKVNAHFLFWVYIQVYFLSRIRYFPTYTVYRFSNCG</sequence>
<dbReference type="InterPro" id="IPR014710">
    <property type="entry name" value="RmlC-like_jellyroll"/>
</dbReference>
<dbReference type="SUPFAM" id="SSF51206">
    <property type="entry name" value="cAMP-binding domain-like"/>
    <property type="match status" value="1"/>
</dbReference>
<gene>
    <name evidence="2" type="primary">cnbd1</name>
</gene>
<dbReference type="InterPro" id="IPR000595">
    <property type="entry name" value="cNMP-bd_dom"/>
</dbReference>
<dbReference type="Pfam" id="PF00027">
    <property type="entry name" value="cNMP_binding"/>
    <property type="match status" value="1"/>
</dbReference>
<reference evidence="2" key="4">
    <citation type="submission" date="2025-08" db="UniProtKB">
        <authorList>
            <consortium name="Ensembl"/>
        </authorList>
    </citation>
    <scope>IDENTIFICATION</scope>
</reference>
<protein>
    <recommendedName>
        <fullName evidence="1">Cyclic nucleotide-binding domain-containing protein</fullName>
    </recommendedName>
</protein>
<dbReference type="SMART" id="SM00100">
    <property type="entry name" value="cNMP"/>
    <property type="match status" value="1"/>
</dbReference>
<dbReference type="InterPro" id="IPR018490">
    <property type="entry name" value="cNMP-bd_dom_sf"/>
</dbReference>
<dbReference type="PROSITE" id="PS50042">
    <property type="entry name" value="CNMP_BINDING_3"/>
    <property type="match status" value="1"/>
</dbReference>
<reference evidence="2" key="5">
    <citation type="submission" date="2025-09" db="UniProtKB">
        <authorList>
            <consortium name="Ensembl"/>
        </authorList>
    </citation>
    <scope>IDENTIFICATION</scope>
</reference>
<organism evidence="2 3">
    <name type="scientific">Callorhinchus milii</name>
    <name type="common">Ghost shark</name>
    <dbReference type="NCBI Taxonomy" id="7868"/>
    <lineage>
        <taxon>Eukaryota</taxon>
        <taxon>Metazoa</taxon>
        <taxon>Chordata</taxon>
        <taxon>Craniata</taxon>
        <taxon>Vertebrata</taxon>
        <taxon>Chondrichthyes</taxon>
        <taxon>Holocephali</taxon>
        <taxon>Chimaeriformes</taxon>
        <taxon>Callorhinchidae</taxon>
        <taxon>Callorhinchus</taxon>
    </lineage>
</organism>